<gene>
    <name evidence="1" type="ORF">Cboi01_000342700</name>
</gene>
<accession>A0ACB5TS59</accession>
<sequence length="402" mass="44646">MSLPISQLQSYFNLYPKDKTDKFVYGTAGFRMHNSKLDSIVFRTGILAVLRSKYLRSQTIGIMITASHNPPQDNGIKMVDPMGEMLNQDWESFATKLSNCNEFNEFVDVINEIVSLNNIDLSKPAKVIIARDSRESGERLLKCVIDGISSINGDYQDFGLLTTPQLHYLTRSCNDSSFGKATENGYYEKLSSSFISILELWNAPKEITDIKSIDITIDAANGIGASTIEKLSPFLKDIINFTVINSKYNEPSALNVDCGADFVKTNQKLPSFGSGSGSGSSPFTSNQLYCSFDGDADRIVFYYYDETTGFHLLDGDRIATLLALFINSLLENLDTDLKLGIVQTAYANGSSTNFIKDELKLPVSFTPTGVKHLHHEASKNYDIGIYFEANGHGTLVIQYQIY</sequence>
<organism evidence="1 2">
    <name type="scientific">Candida boidinii</name>
    <name type="common">Yeast</name>
    <dbReference type="NCBI Taxonomy" id="5477"/>
    <lineage>
        <taxon>Eukaryota</taxon>
        <taxon>Fungi</taxon>
        <taxon>Dikarya</taxon>
        <taxon>Ascomycota</taxon>
        <taxon>Saccharomycotina</taxon>
        <taxon>Pichiomycetes</taxon>
        <taxon>Pichiales</taxon>
        <taxon>Pichiaceae</taxon>
        <taxon>Ogataea</taxon>
        <taxon>Ogataea/Candida clade</taxon>
    </lineage>
</organism>
<reference evidence="1" key="1">
    <citation type="submission" date="2023-04" db="EMBL/GenBank/DDBJ databases">
        <title>Candida boidinii NBRC 1967.</title>
        <authorList>
            <person name="Ichikawa N."/>
            <person name="Sato H."/>
            <person name="Tonouchi N."/>
        </authorList>
    </citation>
    <scope>NUCLEOTIDE SEQUENCE</scope>
    <source>
        <strain evidence="1">NBRC 1967</strain>
    </source>
</reference>
<protein>
    <submittedName>
        <fullName evidence="1">Unnamed protein product</fullName>
    </submittedName>
</protein>
<proteinExistence type="predicted"/>
<comment type="caution">
    <text evidence="1">The sequence shown here is derived from an EMBL/GenBank/DDBJ whole genome shotgun (WGS) entry which is preliminary data.</text>
</comment>
<keyword evidence="2" id="KW-1185">Reference proteome</keyword>
<evidence type="ECO:0000313" key="1">
    <source>
        <dbReference type="EMBL" id="GME94182.1"/>
    </source>
</evidence>
<evidence type="ECO:0000313" key="2">
    <source>
        <dbReference type="Proteomes" id="UP001165101"/>
    </source>
</evidence>
<dbReference type="EMBL" id="BSXV01001870">
    <property type="protein sequence ID" value="GME94182.1"/>
    <property type="molecule type" value="Genomic_DNA"/>
</dbReference>
<dbReference type="Proteomes" id="UP001165101">
    <property type="component" value="Unassembled WGS sequence"/>
</dbReference>
<name>A0ACB5TS59_CANBO</name>